<name>A0A365TVQ7_9GAMM</name>
<evidence type="ECO:0000313" key="2">
    <source>
        <dbReference type="Proteomes" id="UP000252204"/>
    </source>
</evidence>
<reference evidence="2" key="1">
    <citation type="submission" date="2018-06" db="EMBL/GenBank/DDBJ databases">
        <title>Whole genome sequencing of four bacterial strains from South Shetland trench revealing bio-synthetic gene clusters.</title>
        <authorList>
            <person name="Abdel-Mageed W.M."/>
            <person name="Lehri B."/>
            <person name="Jarmusch S."/>
            <person name="Miranda K."/>
            <person name="Goodfellow M."/>
            <person name="Jaspars M."/>
            <person name="Karlyshev A.V."/>
        </authorList>
    </citation>
    <scope>NUCLEOTIDE SEQUENCE [LARGE SCALE GENOMIC DNA]</scope>
    <source>
        <strain evidence="2">SST4</strain>
    </source>
</reference>
<sequence length="66" mass="7597">MSHWELADFSVNVMSHGGFVEGRFINEEKQASLSVSFERPRDLEDITVAELFRRLDEARDNALLKS</sequence>
<protein>
    <submittedName>
        <fullName evidence="1">Uncharacterized protein</fullName>
    </submittedName>
</protein>
<gene>
    <name evidence="1" type="ORF">DQ400_00805</name>
</gene>
<dbReference type="Proteomes" id="UP000252204">
    <property type="component" value="Unassembled WGS sequence"/>
</dbReference>
<evidence type="ECO:0000313" key="1">
    <source>
        <dbReference type="EMBL" id="RBI69268.1"/>
    </source>
</evidence>
<comment type="caution">
    <text evidence="1">The sequence shown here is derived from an EMBL/GenBank/DDBJ whole genome shotgun (WGS) entry which is preliminary data.</text>
</comment>
<dbReference type="AlphaFoldDB" id="A0A365TVQ7"/>
<dbReference type="RefSeq" id="WP_113267923.1">
    <property type="nucleotide sequence ID" value="NZ_QNTU01000001.1"/>
</dbReference>
<proteinExistence type="predicted"/>
<organism evidence="1 2">
    <name type="scientific">Vreelandella sulfidaeris</name>
    <dbReference type="NCBI Taxonomy" id="115553"/>
    <lineage>
        <taxon>Bacteria</taxon>
        <taxon>Pseudomonadati</taxon>
        <taxon>Pseudomonadota</taxon>
        <taxon>Gammaproteobacteria</taxon>
        <taxon>Oceanospirillales</taxon>
        <taxon>Halomonadaceae</taxon>
        <taxon>Vreelandella</taxon>
    </lineage>
</organism>
<keyword evidence="2" id="KW-1185">Reference proteome</keyword>
<dbReference type="EMBL" id="QNTU01000001">
    <property type="protein sequence ID" value="RBI69268.1"/>
    <property type="molecule type" value="Genomic_DNA"/>
</dbReference>
<dbReference type="OrthoDB" id="9858404at2"/>
<accession>A0A365TVQ7</accession>